<dbReference type="Pfam" id="PF00004">
    <property type="entry name" value="AAA"/>
    <property type="match status" value="1"/>
</dbReference>
<evidence type="ECO:0000313" key="10">
    <source>
        <dbReference type="EMBL" id="KAK8580655.1"/>
    </source>
</evidence>
<comment type="subcellular location">
    <subcellularLocation>
        <location evidence="2">Plastid</location>
    </subcellularLocation>
</comment>
<feature type="domain" description="ATPase AAA-type core" evidence="8">
    <location>
        <begin position="261"/>
        <end position="339"/>
    </location>
</feature>
<accession>A0ABR2FIG6</accession>
<comment type="caution">
    <text evidence="10">The sequence shown here is derived from an EMBL/GenBank/DDBJ whole genome shotgun (WGS) entry which is preliminary data.</text>
</comment>
<evidence type="ECO:0000313" key="11">
    <source>
        <dbReference type="Proteomes" id="UP001472677"/>
    </source>
</evidence>
<name>A0ABR2FIG6_9ROSI</name>
<proteinExistence type="inferred from homology"/>
<evidence type="ECO:0000256" key="3">
    <source>
        <dbReference type="ARBA" id="ARBA00009361"/>
    </source>
</evidence>
<reference evidence="10 11" key="1">
    <citation type="journal article" date="2024" name="G3 (Bethesda)">
        <title>Genome assembly of Hibiscus sabdariffa L. provides insights into metabolisms of medicinal natural products.</title>
        <authorList>
            <person name="Kim T."/>
        </authorList>
    </citation>
    <scope>NUCLEOTIDE SEQUENCE [LARGE SCALE GENOMIC DNA]</scope>
    <source>
        <strain evidence="10">TK-2024</strain>
        <tissue evidence="10">Old leaves</tissue>
    </source>
</reference>
<keyword evidence="7" id="KW-0812">Transmembrane</keyword>
<comment type="function">
    <text evidence="1">Probable ATPase of unknown function. Its presence in a non-photosynthetic plant (Epifagus virginiana) and experiments in tobacco indicate that it has an essential function which is probably not related to photosynthesis.</text>
</comment>
<dbReference type="PANTHER" id="PTHR33078">
    <property type="entry name" value="PROTEIN YCF2-RELATED"/>
    <property type="match status" value="1"/>
</dbReference>
<evidence type="ECO:0000256" key="1">
    <source>
        <dbReference type="ARBA" id="ARBA00002329"/>
    </source>
</evidence>
<dbReference type="InterPro" id="IPR027417">
    <property type="entry name" value="P-loop_NTPase"/>
</dbReference>
<feature type="domain" description="Ycf2 N-terminal" evidence="9">
    <location>
        <begin position="1"/>
        <end position="147"/>
    </location>
</feature>
<gene>
    <name evidence="10" type="ORF">V6N12_070915</name>
</gene>
<dbReference type="Gene3D" id="1.10.8.60">
    <property type="match status" value="1"/>
</dbReference>
<keyword evidence="4" id="KW-0934">Plastid</keyword>
<comment type="similarity">
    <text evidence="3">Belongs to the Ycf2 family.</text>
</comment>
<dbReference type="InterPro" id="IPR003959">
    <property type="entry name" value="ATPase_AAA_core"/>
</dbReference>
<dbReference type="EMBL" id="JBBPBM010000006">
    <property type="protein sequence ID" value="KAK8580655.1"/>
    <property type="molecule type" value="Genomic_DNA"/>
</dbReference>
<keyword evidence="6" id="KW-0067">ATP-binding</keyword>
<evidence type="ECO:0000256" key="6">
    <source>
        <dbReference type="ARBA" id="ARBA00022840"/>
    </source>
</evidence>
<keyword evidence="7" id="KW-0472">Membrane</keyword>
<feature type="transmembrane region" description="Helical" evidence="7">
    <location>
        <begin position="23"/>
        <end position="45"/>
    </location>
</feature>
<dbReference type="InterPro" id="IPR056777">
    <property type="entry name" value="Ycf2_N"/>
</dbReference>
<evidence type="ECO:0000256" key="4">
    <source>
        <dbReference type="ARBA" id="ARBA00022640"/>
    </source>
</evidence>
<dbReference type="Pfam" id="PF05695">
    <property type="entry name" value="Ycf2"/>
    <property type="match status" value="1"/>
</dbReference>
<keyword evidence="11" id="KW-1185">Reference proteome</keyword>
<dbReference type="PANTHER" id="PTHR33078:SF100">
    <property type="entry name" value="PROTEIN YCF2"/>
    <property type="match status" value="1"/>
</dbReference>
<dbReference type="Proteomes" id="UP001472677">
    <property type="component" value="Unassembled WGS sequence"/>
</dbReference>
<evidence type="ECO:0000256" key="7">
    <source>
        <dbReference type="SAM" id="Phobius"/>
    </source>
</evidence>
<evidence type="ECO:0008006" key="12">
    <source>
        <dbReference type="Google" id="ProtNLM"/>
    </source>
</evidence>
<evidence type="ECO:0000259" key="9">
    <source>
        <dbReference type="Pfam" id="PF05695"/>
    </source>
</evidence>
<dbReference type="SUPFAM" id="SSF52540">
    <property type="entry name" value="P-loop containing nucleoside triphosphate hydrolases"/>
    <property type="match status" value="1"/>
</dbReference>
<keyword evidence="5" id="KW-0547">Nucleotide-binding</keyword>
<organism evidence="10 11">
    <name type="scientific">Hibiscus sabdariffa</name>
    <name type="common">roselle</name>
    <dbReference type="NCBI Taxonomy" id="183260"/>
    <lineage>
        <taxon>Eukaryota</taxon>
        <taxon>Viridiplantae</taxon>
        <taxon>Streptophyta</taxon>
        <taxon>Embryophyta</taxon>
        <taxon>Tracheophyta</taxon>
        <taxon>Spermatophyta</taxon>
        <taxon>Magnoliopsida</taxon>
        <taxon>eudicotyledons</taxon>
        <taxon>Gunneridae</taxon>
        <taxon>Pentapetalae</taxon>
        <taxon>rosids</taxon>
        <taxon>malvids</taxon>
        <taxon>Malvales</taxon>
        <taxon>Malvaceae</taxon>
        <taxon>Malvoideae</taxon>
        <taxon>Hibiscus</taxon>
    </lineage>
</organism>
<evidence type="ECO:0000256" key="5">
    <source>
        <dbReference type="ARBA" id="ARBA00022741"/>
    </source>
</evidence>
<evidence type="ECO:0000256" key="2">
    <source>
        <dbReference type="ARBA" id="ARBA00004474"/>
    </source>
</evidence>
<keyword evidence="7" id="KW-1133">Transmembrane helix</keyword>
<evidence type="ECO:0000259" key="8">
    <source>
        <dbReference type="Pfam" id="PF00004"/>
    </source>
</evidence>
<dbReference type="Gene3D" id="3.40.50.300">
    <property type="entry name" value="P-loop containing nucleotide triphosphate hydrolases"/>
    <property type="match status" value="1"/>
</dbReference>
<sequence>MIHRNNESPLISTHLRSPNVQEFLYSILFLLLVAGYLVRTHLLFVSRAYSELQTEFENVKSLMIPSYMIKLRKLLDRYPTSELNSFWLKNLFLVVLEQLGDSLEEIRGSAFGGNMLWGGGPTYGVKSIRSKKKYLNINLIDIIDLITKRRIFLAHYQTITYSQTSCGANSFHFPSHGKPFSLRLALSPSRVFLNKFLDNKFKGFLIDDIDINDSDDIDASDAIDDSDDIDCDLDTELELLTMMNALTMDMMSEIDQFYITLQFELAKAMSPCIIWIPNIHDLDVNEANYLSLGLLVNYLSKDCEKCSTRNILVIASTHIPQKVDPALIAPNKLNTCIKIRRLLIPQQRKHFFTLSYTRGFHLEKKMFHTNGFGSITVGSNARDLVALTNEALSISITQKKSIIDTNTIRSALHRQTWDLRSQKKSCNEWDSYLYKWYFELGTSMKKLTRLLYLLSCFAGSVAQDLWSLPGPDEKNGITSYGFIENDSDLVHDLLEVEGALVGSSRTEKDCGQFDNDRVTLLLRSEPGNPLYMMQNGSCSIVDQRNLYEKYESEFEEEEGKGVLDPQQIEEDLFNHIVWTP</sequence>
<protein>
    <recommendedName>
        <fullName evidence="12">ATPase AAA-type core domain-containing protein</fullName>
    </recommendedName>
</protein>